<keyword evidence="5" id="KW-1185">Reference proteome</keyword>
<keyword evidence="1" id="KW-0808">Transferase</keyword>
<dbReference type="EMBL" id="BOPF01000007">
    <property type="protein sequence ID" value="GIJ45556.1"/>
    <property type="molecule type" value="Genomic_DNA"/>
</dbReference>
<comment type="caution">
    <text evidence="4">The sequence shown here is derived from an EMBL/GenBank/DDBJ whole genome shotgun (WGS) entry which is preliminary data.</text>
</comment>
<dbReference type="InterPro" id="IPR000182">
    <property type="entry name" value="GNAT_dom"/>
</dbReference>
<evidence type="ECO:0000259" key="3">
    <source>
        <dbReference type="PROSITE" id="PS51186"/>
    </source>
</evidence>
<evidence type="ECO:0000256" key="1">
    <source>
        <dbReference type="ARBA" id="ARBA00022679"/>
    </source>
</evidence>
<reference evidence="4" key="1">
    <citation type="submission" date="2021-01" db="EMBL/GenBank/DDBJ databases">
        <title>Whole genome shotgun sequence of Virgisporangium aliadipatigenens NBRC 105644.</title>
        <authorList>
            <person name="Komaki H."/>
            <person name="Tamura T."/>
        </authorList>
    </citation>
    <scope>NUCLEOTIDE SEQUENCE</scope>
    <source>
        <strain evidence="4">NBRC 105644</strain>
    </source>
</reference>
<accession>A0A8J3YI81</accession>
<dbReference type="GO" id="GO:0016747">
    <property type="term" value="F:acyltransferase activity, transferring groups other than amino-acyl groups"/>
    <property type="evidence" value="ECO:0007669"/>
    <property type="project" value="InterPro"/>
</dbReference>
<organism evidence="4 5">
    <name type="scientific">Virgisporangium aliadipatigenens</name>
    <dbReference type="NCBI Taxonomy" id="741659"/>
    <lineage>
        <taxon>Bacteria</taxon>
        <taxon>Bacillati</taxon>
        <taxon>Actinomycetota</taxon>
        <taxon>Actinomycetes</taxon>
        <taxon>Micromonosporales</taxon>
        <taxon>Micromonosporaceae</taxon>
        <taxon>Virgisporangium</taxon>
    </lineage>
</organism>
<dbReference type="InterPro" id="IPR050832">
    <property type="entry name" value="Bact_Acetyltransf"/>
</dbReference>
<gene>
    <name evidence="4" type="ORF">Val02_24420</name>
</gene>
<sequence length="159" mass="17477">MGDTVRMILRVREVSPVEPAFDAVCALFDDYRAHYGRRRAPRDVRIWLGAQVAAGRLAIYAAAVDGTPRALATATESSASLALGTAWTIRDLWVDPQFRRRGLATELVRAVARAARDAGALRLGLQTEVGNEAALDLYLRLGFERVTGLEILAYDLTDY</sequence>
<dbReference type="AlphaFoldDB" id="A0A8J3YI81"/>
<evidence type="ECO:0000256" key="2">
    <source>
        <dbReference type="ARBA" id="ARBA00023315"/>
    </source>
</evidence>
<dbReference type="PANTHER" id="PTHR43877">
    <property type="entry name" value="AMINOALKYLPHOSPHONATE N-ACETYLTRANSFERASE-RELATED-RELATED"/>
    <property type="match status" value="1"/>
</dbReference>
<dbReference type="SUPFAM" id="SSF55729">
    <property type="entry name" value="Acyl-CoA N-acyltransferases (Nat)"/>
    <property type="match status" value="1"/>
</dbReference>
<feature type="domain" description="N-acetyltransferase" evidence="3">
    <location>
        <begin position="9"/>
        <end position="159"/>
    </location>
</feature>
<dbReference type="PROSITE" id="PS51186">
    <property type="entry name" value="GNAT"/>
    <property type="match status" value="1"/>
</dbReference>
<name>A0A8J3YI81_9ACTN</name>
<protein>
    <recommendedName>
        <fullName evidence="3">N-acetyltransferase domain-containing protein</fullName>
    </recommendedName>
</protein>
<evidence type="ECO:0000313" key="4">
    <source>
        <dbReference type="EMBL" id="GIJ45556.1"/>
    </source>
</evidence>
<keyword evidence="2" id="KW-0012">Acyltransferase</keyword>
<evidence type="ECO:0000313" key="5">
    <source>
        <dbReference type="Proteomes" id="UP000619260"/>
    </source>
</evidence>
<dbReference type="InterPro" id="IPR016181">
    <property type="entry name" value="Acyl_CoA_acyltransferase"/>
</dbReference>
<dbReference type="Gene3D" id="3.40.630.30">
    <property type="match status" value="1"/>
</dbReference>
<dbReference type="PANTHER" id="PTHR43877:SF2">
    <property type="entry name" value="AMINOALKYLPHOSPHONATE N-ACETYLTRANSFERASE-RELATED"/>
    <property type="match status" value="1"/>
</dbReference>
<dbReference type="Pfam" id="PF00583">
    <property type="entry name" value="Acetyltransf_1"/>
    <property type="match status" value="1"/>
</dbReference>
<proteinExistence type="predicted"/>
<dbReference type="Proteomes" id="UP000619260">
    <property type="component" value="Unassembled WGS sequence"/>
</dbReference>